<proteinExistence type="predicted"/>
<dbReference type="EMBL" id="ML002403">
    <property type="protein sequence ID" value="RKP38113.1"/>
    <property type="molecule type" value="Genomic_DNA"/>
</dbReference>
<keyword evidence="3" id="KW-1185">Reference proteome</keyword>
<dbReference type="GO" id="GO:0003735">
    <property type="term" value="F:structural constituent of ribosome"/>
    <property type="evidence" value="ECO:0007669"/>
    <property type="project" value="TreeGrafter"/>
</dbReference>
<dbReference type="STRING" id="215637.A0A4P9ZWV7"/>
<feature type="region of interest" description="Disordered" evidence="1">
    <location>
        <begin position="36"/>
        <end position="67"/>
    </location>
</feature>
<evidence type="ECO:0000313" key="2">
    <source>
        <dbReference type="EMBL" id="RKP38113.1"/>
    </source>
</evidence>
<keyword evidence="2" id="KW-0687">Ribonucleoprotein</keyword>
<gene>
    <name evidence="2" type="ORF">BJ085DRAFT_37912</name>
</gene>
<protein>
    <submittedName>
        <fullName evidence="2">Mitochondrial ribosomal protein subunit L20-domain-containing protein</fullName>
    </submittedName>
</protein>
<dbReference type="Pfam" id="PF12824">
    <property type="entry name" value="MRP-L20"/>
    <property type="match status" value="1"/>
</dbReference>
<keyword evidence="2" id="KW-0689">Ribosomal protein</keyword>
<dbReference type="Proteomes" id="UP000268162">
    <property type="component" value="Unassembled WGS sequence"/>
</dbReference>
<organism evidence="2 3">
    <name type="scientific">Dimargaris cristalligena</name>
    <dbReference type="NCBI Taxonomy" id="215637"/>
    <lineage>
        <taxon>Eukaryota</taxon>
        <taxon>Fungi</taxon>
        <taxon>Fungi incertae sedis</taxon>
        <taxon>Zoopagomycota</taxon>
        <taxon>Kickxellomycotina</taxon>
        <taxon>Dimargaritomycetes</taxon>
        <taxon>Dimargaritales</taxon>
        <taxon>Dimargaritaceae</taxon>
        <taxon>Dimargaris</taxon>
    </lineage>
</organism>
<dbReference type="AlphaFoldDB" id="A0A4P9ZWV7"/>
<evidence type="ECO:0000313" key="3">
    <source>
        <dbReference type="Proteomes" id="UP000268162"/>
    </source>
</evidence>
<accession>A0A4P9ZWV7</accession>
<dbReference type="OrthoDB" id="6021263at2759"/>
<sequence length="192" mass="21521">MALLTSSKVGLQSVAGWGARFMHTSRPCGFQASVPVQRRTRRDNHPDRMLTLPSIVSPMPTSPPASATVHARIPLDDGSEFIARVPLDAAALGPLAETDLPPPLYPRREPKPPLSAEQQAEVRQLRNDDPVQWTSKRLALKFDCDPVHISRIAPAPRSHIKNMIAKAELEWDQLGWKRRLIAINRVKRRALW</sequence>
<name>A0A4P9ZWV7_9FUNG</name>
<dbReference type="PANTHER" id="PTHR28266">
    <property type="entry name" value="54S RIBOSOMAL PROTEIN L20, MITOCHONDRIAL"/>
    <property type="match status" value="1"/>
</dbReference>
<evidence type="ECO:0000256" key="1">
    <source>
        <dbReference type="SAM" id="MobiDB-lite"/>
    </source>
</evidence>
<dbReference type="PANTHER" id="PTHR28266:SF1">
    <property type="entry name" value="LARGE RIBOSOMAL SUBUNIT PROTEIN ML58"/>
    <property type="match status" value="1"/>
</dbReference>
<dbReference type="InterPro" id="IPR024388">
    <property type="entry name" value="Ribosomal_mL58"/>
</dbReference>
<reference evidence="3" key="1">
    <citation type="journal article" date="2018" name="Nat. Microbiol.">
        <title>Leveraging single-cell genomics to expand the fungal tree of life.</title>
        <authorList>
            <person name="Ahrendt S.R."/>
            <person name="Quandt C.A."/>
            <person name="Ciobanu D."/>
            <person name="Clum A."/>
            <person name="Salamov A."/>
            <person name="Andreopoulos B."/>
            <person name="Cheng J.F."/>
            <person name="Woyke T."/>
            <person name="Pelin A."/>
            <person name="Henrissat B."/>
            <person name="Reynolds N.K."/>
            <person name="Benny G.L."/>
            <person name="Smith M.E."/>
            <person name="James T.Y."/>
            <person name="Grigoriev I.V."/>
        </authorList>
    </citation>
    <scope>NUCLEOTIDE SEQUENCE [LARGE SCALE GENOMIC DNA]</scope>
    <source>
        <strain evidence="3">RSA 468</strain>
    </source>
</reference>
<dbReference type="GO" id="GO:0005762">
    <property type="term" value="C:mitochondrial large ribosomal subunit"/>
    <property type="evidence" value="ECO:0007669"/>
    <property type="project" value="TreeGrafter"/>
</dbReference>